<feature type="transmembrane region" description="Helical" evidence="11">
    <location>
        <begin position="264"/>
        <end position="281"/>
    </location>
</feature>
<protein>
    <recommendedName>
        <fullName evidence="10">intramembrane prenyl-peptidase Rce1</fullName>
        <ecNumber evidence="10">3.4.26.1</ecNumber>
    </recommendedName>
</protein>
<evidence type="ECO:0000313" key="14">
    <source>
        <dbReference type="Proteomes" id="UP000070544"/>
    </source>
</evidence>
<evidence type="ECO:0000256" key="5">
    <source>
        <dbReference type="ARBA" id="ARBA00022801"/>
    </source>
</evidence>
<keyword evidence="4 11" id="KW-0812">Transmembrane</keyword>
<comment type="subcellular location">
    <subcellularLocation>
        <location evidence="1">Endoplasmic reticulum membrane</location>
        <topology evidence="1">Multi-pass membrane protein</topology>
    </subcellularLocation>
</comment>
<dbReference type="EC" id="3.4.26.1" evidence="10"/>
<organism evidence="13 14">
    <name type="scientific">Gonapodya prolifera (strain JEL478)</name>
    <name type="common">Monoblepharis prolifera</name>
    <dbReference type="NCBI Taxonomy" id="1344416"/>
    <lineage>
        <taxon>Eukaryota</taxon>
        <taxon>Fungi</taxon>
        <taxon>Fungi incertae sedis</taxon>
        <taxon>Chytridiomycota</taxon>
        <taxon>Chytridiomycota incertae sedis</taxon>
        <taxon>Monoblepharidomycetes</taxon>
        <taxon>Monoblepharidales</taxon>
        <taxon>Gonapodyaceae</taxon>
        <taxon>Gonapodya</taxon>
    </lineage>
</organism>
<dbReference type="EMBL" id="KQ965762">
    <property type="protein sequence ID" value="KXS15486.1"/>
    <property type="molecule type" value="Genomic_DNA"/>
</dbReference>
<evidence type="ECO:0000259" key="12">
    <source>
        <dbReference type="Pfam" id="PF02517"/>
    </source>
</evidence>
<feature type="transmembrane region" description="Helical" evidence="11">
    <location>
        <begin position="162"/>
        <end position="186"/>
    </location>
</feature>
<accession>A0A139AF98</accession>
<comment type="catalytic activity">
    <reaction evidence="9">
        <text>Hydrolyzes the peptide bond -P2-(S-farnesyl or geranylgeranyl)C-P1'-P2'-P3'-COOH where P1' and P2' are amino acids with aliphatic sidechains and P3' is any C-terminal residue.</text>
        <dbReference type="EC" id="3.4.26.1"/>
    </reaction>
</comment>
<evidence type="ECO:0000256" key="4">
    <source>
        <dbReference type="ARBA" id="ARBA00022692"/>
    </source>
</evidence>
<keyword evidence="5" id="KW-0378">Hydrolase</keyword>
<evidence type="ECO:0000256" key="3">
    <source>
        <dbReference type="ARBA" id="ARBA00022670"/>
    </source>
</evidence>
<dbReference type="AlphaFoldDB" id="A0A139AF98"/>
<reference evidence="13 14" key="1">
    <citation type="journal article" date="2015" name="Genome Biol. Evol.">
        <title>Phylogenomic analyses indicate that early fungi evolved digesting cell walls of algal ancestors of land plants.</title>
        <authorList>
            <person name="Chang Y."/>
            <person name="Wang S."/>
            <person name="Sekimoto S."/>
            <person name="Aerts A.L."/>
            <person name="Choi C."/>
            <person name="Clum A."/>
            <person name="LaButti K.M."/>
            <person name="Lindquist E.A."/>
            <person name="Yee Ngan C."/>
            <person name="Ohm R.A."/>
            <person name="Salamov A.A."/>
            <person name="Grigoriev I.V."/>
            <person name="Spatafora J.W."/>
            <person name="Berbee M.L."/>
        </authorList>
    </citation>
    <scope>NUCLEOTIDE SEQUENCE [LARGE SCALE GENOMIC DNA]</scope>
    <source>
        <strain evidence="13 14">JEL478</strain>
    </source>
</reference>
<dbReference type="GO" id="GO:0071586">
    <property type="term" value="P:CAAX-box protein processing"/>
    <property type="evidence" value="ECO:0007669"/>
    <property type="project" value="InterPro"/>
</dbReference>
<evidence type="ECO:0000256" key="9">
    <source>
        <dbReference type="ARBA" id="ARBA00047280"/>
    </source>
</evidence>
<keyword evidence="14" id="KW-1185">Reference proteome</keyword>
<dbReference type="STRING" id="1344416.A0A139AF98"/>
<dbReference type="GO" id="GO:0005789">
    <property type="term" value="C:endoplasmic reticulum membrane"/>
    <property type="evidence" value="ECO:0007669"/>
    <property type="project" value="UniProtKB-SubCell"/>
</dbReference>
<name>A0A139AF98_GONPJ</name>
<evidence type="ECO:0000256" key="2">
    <source>
        <dbReference type="ARBA" id="ARBA00006897"/>
    </source>
</evidence>
<dbReference type="OMA" id="HSFCNWC"/>
<feature type="transmembrane region" description="Helical" evidence="11">
    <location>
        <begin position="13"/>
        <end position="31"/>
    </location>
</feature>
<keyword evidence="7 11" id="KW-1133">Transmembrane helix</keyword>
<feature type="transmembrane region" description="Helical" evidence="11">
    <location>
        <begin position="207"/>
        <end position="228"/>
    </location>
</feature>
<evidence type="ECO:0000256" key="8">
    <source>
        <dbReference type="ARBA" id="ARBA00023136"/>
    </source>
</evidence>
<evidence type="ECO:0000256" key="6">
    <source>
        <dbReference type="ARBA" id="ARBA00022824"/>
    </source>
</evidence>
<keyword evidence="6" id="KW-0256">Endoplasmic reticulum</keyword>
<keyword evidence="8 11" id="KW-0472">Membrane</keyword>
<comment type="similarity">
    <text evidence="2">Belongs to the peptidase U48 family.</text>
</comment>
<feature type="domain" description="CAAX prenyl protease 2/Lysostaphin resistance protein A-like" evidence="12">
    <location>
        <begin position="140"/>
        <end position="247"/>
    </location>
</feature>
<evidence type="ECO:0000256" key="1">
    <source>
        <dbReference type="ARBA" id="ARBA00004477"/>
    </source>
</evidence>
<dbReference type="Proteomes" id="UP000070544">
    <property type="component" value="Unassembled WGS sequence"/>
</dbReference>
<dbReference type="InterPro" id="IPR039731">
    <property type="entry name" value="Rce1"/>
</dbReference>
<proteinExistence type="inferred from homology"/>
<keyword evidence="3" id="KW-0645">Protease</keyword>
<gene>
    <name evidence="13" type="ORF">M427DRAFT_111979</name>
</gene>
<dbReference type="GO" id="GO:0004222">
    <property type="term" value="F:metalloendopeptidase activity"/>
    <property type="evidence" value="ECO:0007669"/>
    <property type="project" value="InterPro"/>
</dbReference>
<evidence type="ECO:0000256" key="7">
    <source>
        <dbReference type="ARBA" id="ARBA00022989"/>
    </source>
</evidence>
<evidence type="ECO:0000313" key="13">
    <source>
        <dbReference type="EMBL" id="KXS15486.1"/>
    </source>
</evidence>
<evidence type="ECO:0000256" key="11">
    <source>
        <dbReference type="SAM" id="Phobius"/>
    </source>
</evidence>
<dbReference type="PANTHER" id="PTHR13046">
    <property type="entry name" value="PROTEASE U48 CAAX PRENYL PROTEASE RCE1"/>
    <property type="match status" value="1"/>
</dbReference>
<feature type="transmembrane region" description="Helical" evidence="11">
    <location>
        <begin position="52"/>
        <end position="72"/>
    </location>
</feature>
<dbReference type="OrthoDB" id="271604at2759"/>
<dbReference type="PANTHER" id="PTHR13046:SF0">
    <property type="entry name" value="CAAX PRENYL PROTEASE 2"/>
    <property type="match status" value="1"/>
</dbReference>
<dbReference type="Pfam" id="PF02517">
    <property type="entry name" value="Rce1-like"/>
    <property type="match status" value="1"/>
</dbReference>
<sequence>MDNIPHCFTSVEAASGCIFLASAFVGTLYLLPEGRLTRTISRNHPRVILARFKSVALVCVLGPAVVHGMFWLKAPSFREAGLRSQMALLARWMGLYPVNITSTVRSLLLSGTLYLGPIVADAWDYMDGLPLNYDFTGLRAIRDYIVGPAAEEFVFRACMVPLALGAGWTTTATIFCVPLVFGVAHAHHMWERYTQNGRTLDALKQSVLVSTFQFCYTTMFGWYSTFLFIRTGSVLAPVASHMFCNVMGLPDFGRLTVRTWKDRAILGSFFAGLGSLVYLWLPLTE</sequence>
<evidence type="ECO:0000256" key="10">
    <source>
        <dbReference type="ARBA" id="ARBA00049729"/>
    </source>
</evidence>
<dbReference type="InterPro" id="IPR003675">
    <property type="entry name" value="Rce1/LyrA-like_dom"/>
</dbReference>